<feature type="chain" id="PRO_5045836074" evidence="1">
    <location>
        <begin position="21"/>
        <end position="169"/>
    </location>
</feature>
<dbReference type="SUPFAM" id="SSF50199">
    <property type="entry name" value="Staphylococcal nuclease"/>
    <property type="match status" value="1"/>
</dbReference>
<name>A0ABS5IFQ6_9PROT</name>
<evidence type="ECO:0000256" key="1">
    <source>
        <dbReference type="SAM" id="SignalP"/>
    </source>
</evidence>
<organism evidence="2 3">
    <name type="scientific">Magnetospirillum sulfuroxidans</name>
    <dbReference type="NCBI Taxonomy" id="611300"/>
    <lineage>
        <taxon>Bacteria</taxon>
        <taxon>Pseudomonadati</taxon>
        <taxon>Pseudomonadota</taxon>
        <taxon>Alphaproteobacteria</taxon>
        <taxon>Rhodospirillales</taxon>
        <taxon>Rhodospirillaceae</taxon>
        <taxon>Magnetospirillum</taxon>
    </lineage>
</organism>
<dbReference type="Proteomes" id="UP000680714">
    <property type="component" value="Unassembled WGS sequence"/>
</dbReference>
<keyword evidence="1" id="KW-0732">Signal</keyword>
<comment type="caution">
    <text evidence="2">The sequence shown here is derived from an EMBL/GenBank/DDBJ whole genome shotgun (WGS) entry which is preliminary data.</text>
</comment>
<gene>
    <name evidence="2" type="ORF">KEC16_15985</name>
</gene>
<evidence type="ECO:0000313" key="2">
    <source>
        <dbReference type="EMBL" id="MBR9973224.1"/>
    </source>
</evidence>
<keyword evidence="3" id="KW-1185">Reference proteome</keyword>
<dbReference type="Gene3D" id="2.40.50.90">
    <property type="match status" value="1"/>
</dbReference>
<evidence type="ECO:0000313" key="3">
    <source>
        <dbReference type="Proteomes" id="UP000680714"/>
    </source>
</evidence>
<dbReference type="EMBL" id="JAGTUF010000019">
    <property type="protein sequence ID" value="MBR9973224.1"/>
    <property type="molecule type" value="Genomic_DNA"/>
</dbReference>
<dbReference type="RefSeq" id="WP_211550756.1">
    <property type="nucleotide sequence ID" value="NZ_JAGTUF010000019.1"/>
</dbReference>
<dbReference type="InterPro" id="IPR035437">
    <property type="entry name" value="SNase_OB-fold_sf"/>
</dbReference>
<accession>A0ABS5IFQ6</accession>
<reference evidence="2 3" key="1">
    <citation type="submission" date="2021-04" db="EMBL/GenBank/DDBJ databases">
        <title>Magnetospirillum sulfuroxidans sp. nov., a facultative chemolithoautotrophic sulfur-oxidizing alphaproteobacterium isolated from freshwater sediment and proposals for Paramagetospirillum gen. nov., and Magnetospirillaceae fam. nov.</title>
        <authorList>
            <person name="Koziaeva V."/>
            <person name="Geelhoed J.S."/>
            <person name="Sorokin D.Y."/>
            <person name="Grouzdev D.S."/>
        </authorList>
    </citation>
    <scope>NUCLEOTIDE SEQUENCE [LARGE SCALE GENOMIC DNA]</scope>
    <source>
        <strain evidence="2 3">J10</strain>
    </source>
</reference>
<sequence length="169" mass="17840">MRAPILTVTTLLLLSLPALAAPIRCGDDGDGGACVWGKVEGYDAASVQIRGLTLQIAGIIVPHRRDLCQNKTAKTTFDCAKPARKRMGELLTKGIACDIVDVAGDKLIARCAVTEGDLGQALVASGVARADRTGPYDPDQAAALSGKKGLWAADMIIPKDWDVIRKKSE</sequence>
<protein>
    <submittedName>
        <fullName evidence="2">Nuclease</fullName>
    </submittedName>
</protein>
<proteinExistence type="predicted"/>
<feature type="signal peptide" evidence="1">
    <location>
        <begin position="1"/>
        <end position="20"/>
    </location>
</feature>